<keyword evidence="10" id="KW-1185">Reference proteome</keyword>
<dbReference type="InterPro" id="IPR011330">
    <property type="entry name" value="Glyco_hydro/deAcase_b/a-brl"/>
</dbReference>
<comment type="cofactor">
    <cofactor evidence="1">
        <name>Co(2+)</name>
        <dbReference type="ChEBI" id="CHEBI:48828"/>
    </cofactor>
</comment>
<keyword evidence="3 7" id="KW-0732">Signal</keyword>
<dbReference type="SUPFAM" id="SSF88713">
    <property type="entry name" value="Glycoside hydrolase/deacetylase"/>
    <property type="match status" value="1"/>
</dbReference>
<accession>A0A8J8WE07</accession>
<keyword evidence="5" id="KW-0119">Carbohydrate metabolism</keyword>
<keyword evidence="6" id="KW-0170">Cobalt</keyword>
<gene>
    <name evidence="9" type="ORF">PECM_001740</name>
</gene>
<dbReference type="Gene3D" id="3.20.20.370">
    <property type="entry name" value="Glycoside hydrolase/deacetylase"/>
    <property type="match status" value="1"/>
</dbReference>
<dbReference type="GO" id="GO:0005975">
    <property type="term" value="P:carbohydrate metabolic process"/>
    <property type="evidence" value="ECO:0007669"/>
    <property type="project" value="InterPro"/>
</dbReference>
<feature type="chain" id="PRO_5035225273" evidence="7">
    <location>
        <begin position="21"/>
        <end position="261"/>
    </location>
</feature>
<dbReference type="GO" id="GO:0046872">
    <property type="term" value="F:metal ion binding"/>
    <property type="evidence" value="ECO:0007669"/>
    <property type="project" value="UniProtKB-KW"/>
</dbReference>
<evidence type="ECO:0000313" key="10">
    <source>
        <dbReference type="Proteomes" id="UP000631181"/>
    </source>
</evidence>
<feature type="domain" description="NodB homology" evidence="8">
    <location>
        <begin position="60"/>
        <end position="244"/>
    </location>
</feature>
<dbReference type="PANTHER" id="PTHR46471">
    <property type="entry name" value="CHITIN DEACETYLASE"/>
    <property type="match status" value="1"/>
</dbReference>
<evidence type="ECO:0000256" key="2">
    <source>
        <dbReference type="ARBA" id="ARBA00022723"/>
    </source>
</evidence>
<protein>
    <submittedName>
        <fullName evidence="9">Chitin deacetylase</fullName>
        <ecNumber evidence="9">3.5.1.41</ecNumber>
    </submittedName>
</protein>
<comment type="caution">
    <text evidence="9">The sequence shown here is derived from an EMBL/GenBank/DDBJ whole genome shotgun (WGS) entry which is preliminary data.</text>
</comment>
<dbReference type="AlphaFoldDB" id="A0A8J8WE07"/>
<dbReference type="Proteomes" id="UP000631181">
    <property type="component" value="Unassembled WGS sequence"/>
</dbReference>
<keyword evidence="2" id="KW-0479">Metal-binding</keyword>
<organism evidence="9 10">
    <name type="scientific">Penicillium ucsense</name>
    <dbReference type="NCBI Taxonomy" id="2839758"/>
    <lineage>
        <taxon>Eukaryota</taxon>
        <taxon>Fungi</taxon>
        <taxon>Dikarya</taxon>
        <taxon>Ascomycota</taxon>
        <taxon>Pezizomycotina</taxon>
        <taxon>Eurotiomycetes</taxon>
        <taxon>Eurotiomycetidae</taxon>
        <taxon>Eurotiales</taxon>
        <taxon>Aspergillaceae</taxon>
        <taxon>Penicillium</taxon>
    </lineage>
</organism>
<dbReference type="OrthoDB" id="2125469at2759"/>
<dbReference type="EC" id="3.5.1.41" evidence="9"/>
<feature type="signal peptide" evidence="7">
    <location>
        <begin position="1"/>
        <end position="20"/>
    </location>
</feature>
<evidence type="ECO:0000256" key="1">
    <source>
        <dbReference type="ARBA" id="ARBA00001941"/>
    </source>
</evidence>
<keyword evidence="4 9" id="KW-0378">Hydrolase</keyword>
<evidence type="ECO:0000256" key="7">
    <source>
        <dbReference type="SAM" id="SignalP"/>
    </source>
</evidence>
<evidence type="ECO:0000256" key="6">
    <source>
        <dbReference type="ARBA" id="ARBA00023285"/>
    </source>
</evidence>
<evidence type="ECO:0000256" key="4">
    <source>
        <dbReference type="ARBA" id="ARBA00022801"/>
    </source>
</evidence>
<evidence type="ECO:0000313" key="9">
    <source>
        <dbReference type="EMBL" id="KAF7713002.1"/>
    </source>
</evidence>
<dbReference type="GO" id="GO:0004099">
    <property type="term" value="F:chitin deacetylase activity"/>
    <property type="evidence" value="ECO:0007669"/>
    <property type="project" value="UniProtKB-EC"/>
</dbReference>
<dbReference type="PANTHER" id="PTHR46471:SF2">
    <property type="entry name" value="CHITIN DEACETYLASE-RELATED"/>
    <property type="match status" value="1"/>
</dbReference>
<dbReference type="PROSITE" id="PS51677">
    <property type="entry name" value="NODB"/>
    <property type="match status" value="1"/>
</dbReference>
<evidence type="ECO:0000259" key="8">
    <source>
        <dbReference type="PROSITE" id="PS51677"/>
    </source>
</evidence>
<proteinExistence type="predicted"/>
<reference evidence="9" key="1">
    <citation type="journal article" date="2020" name="Front. Microbiol.">
        <title>Gene regulatory networks of Penicillium echinulatum 2HH and Penicillium oxalicum 114-2 inferred by a computational biology approach.</title>
        <authorList>
            <person name="Lenz A.R."/>
            <person name="Galan-Vasquez E."/>
            <person name="Balbinot E."/>
            <person name="De Abreu F.P."/>
            <person name="De Oliveira N.S."/>
            <person name="Da Rosa L.O."/>
            <person name="De Avila E Silva S."/>
            <person name="Camassola M."/>
            <person name="Dillon A.J.P."/>
            <person name="Perez-Rueda E."/>
        </authorList>
    </citation>
    <scope>NUCLEOTIDE SEQUENCE</scope>
    <source>
        <strain evidence="9">S1M29</strain>
    </source>
</reference>
<dbReference type="InterPro" id="IPR002509">
    <property type="entry name" value="NODB_dom"/>
</dbReference>
<name>A0A8J8WE07_9EURO</name>
<evidence type="ECO:0000256" key="5">
    <source>
        <dbReference type="ARBA" id="ARBA00023277"/>
    </source>
</evidence>
<dbReference type="Pfam" id="PF01522">
    <property type="entry name" value="Polysacc_deac_1"/>
    <property type="match status" value="1"/>
</dbReference>
<dbReference type="EMBL" id="WIWV01000138">
    <property type="protein sequence ID" value="KAF7713002.1"/>
    <property type="molecule type" value="Genomic_DNA"/>
</dbReference>
<evidence type="ECO:0000256" key="3">
    <source>
        <dbReference type="ARBA" id="ARBA00022729"/>
    </source>
</evidence>
<dbReference type="CDD" id="cd10951">
    <property type="entry name" value="CE4_ClCDA_like"/>
    <property type="match status" value="1"/>
</dbReference>
<sequence length="261" mass="29233">MYHLLASCLAVLSVVTRSSSTPVLPTAPSPQSILKSSTLLSRDEAQLPYGKVIDRCTVPGTIALAFDDGPYIYTEHVLDLLADTGMSATFFLCGDWEGNIYDFSHVVNRTLSEGHQIGSHSWSHYNLTTVPYQTILKEMYALERAFTDILGFVPTYTRTPWMHVNELVLSALADLQYHVIGASIWTDDKANNSPDRTERSAEMFREGLEQGGSISLAHETQRYTAESLVEKMIEEVEKRGLKAVTVGECLGHPQELWYRER</sequence>